<name>A0A4Y2NYI2_ARAVE</name>
<comment type="caution">
    <text evidence="1">The sequence shown here is derived from an EMBL/GenBank/DDBJ whole genome shotgun (WGS) entry which is preliminary data.</text>
</comment>
<proteinExistence type="predicted"/>
<evidence type="ECO:0000313" key="2">
    <source>
        <dbReference type="Proteomes" id="UP000499080"/>
    </source>
</evidence>
<dbReference type="AlphaFoldDB" id="A0A4Y2NYI2"/>
<evidence type="ECO:0000313" key="1">
    <source>
        <dbReference type="EMBL" id="GBN43360.1"/>
    </source>
</evidence>
<accession>A0A4Y2NYI2</accession>
<dbReference type="Proteomes" id="UP000499080">
    <property type="component" value="Unassembled WGS sequence"/>
</dbReference>
<reference evidence="1 2" key="1">
    <citation type="journal article" date="2019" name="Sci. Rep.">
        <title>Orb-weaving spider Araneus ventricosus genome elucidates the spidroin gene catalogue.</title>
        <authorList>
            <person name="Kono N."/>
            <person name="Nakamura H."/>
            <person name="Ohtoshi R."/>
            <person name="Moran D.A.P."/>
            <person name="Shinohara A."/>
            <person name="Yoshida Y."/>
            <person name="Fujiwara M."/>
            <person name="Mori M."/>
            <person name="Tomita M."/>
            <person name="Arakawa K."/>
        </authorList>
    </citation>
    <scope>NUCLEOTIDE SEQUENCE [LARGE SCALE GENOMIC DNA]</scope>
</reference>
<dbReference type="EMBL" id="BGPR01009960">
    <property type="protein sequence ID" value="GBN43360.1"/>
    <property type="molecule type" value="Genomic_DNA"/>
</dbReference>
<gene>
    <name evidence="1" type="ORF">AVEN_80822_1</name>
</gene>
<organism evidence="1 2">
    <name type="scientific">Araneus ventricosus</name>
    <name type="common">Orbweaver spider</name>
    <name type="synonym">Epeira ventricosa</name>
    <dbReference type="NCBI Taxonomy" id="182803"/>
    <lineage>
        <taxon>Eukaryota</taxon>
        <taxon>Metazoa</taxon>
        <taxon>Ecdysozoa</taxon>
        <taxon>Arthropoda</taxon>
        <taxon>Chelicerata</taxon>
        <taxon>Arachnida</taxon>
        <taxon>Araneae</taxon>
        <taxon>Araneomorphae</taxon>
        <taxon>Entelegynae</taxon>
        <taxon>Araneoidea</taxon>
        <taxon>Araneidae</taxon>
        <taxon>Araneus</taxon>
    </lineage>
</organism>
<keyword evidence="2" id="KW-1185">Reference proteome</keyword>
<sequence length="128" mass="14110">MFGKTVNAGYKSLGILKEYGGLTSDSCNSNTLVVPLQTTSEDGSEDDDRVAINDLSSLSGEDIYAEHVSYEDVENECAENNYHDNTFKSNSLADNLKNFDSPKFENAPKPIAETLLMVMIYAMKHTIT</sequence>
<protein>
    <submittedName>
        <fullName evidence="1">Uncharacterized protein</fullName>
    </submittedName>
</protein>